<feature type="transmembrane region" description="Helical" evidence="1">
    <location>
        <begin position="49"/>
        <end position="71"/>
    </location>
</feature>
<organism evidence="2">
    <name type="scientific">Ibidoecus plataleae</name>
    <dbReference type="NCBI Taxonomy" id="3004258"/>
    <lineage>
        <taxon>Eukaryota</taxon>
        <taxon>Metazoa</taxon>
        <taxon>Ecdysozoa</taxon>
        <taxon>Arthropoda</taxon>
        <taxon>Hexapoda</taxon>
        <taxon>Insecta</taxon>
        <taxon>Pterygota</taxon>
        <taxon>Neoptera</taxon>
        <taxon>Paraneoptera</taxon>
        <taxon>Psocodea</taxon>
        <taxon>Troctomorpha</taxon>
        <taxon>Phthiraptera</taxon>
        <taxon>Ischnocera</taxon>
        <taxon>Philopteridae</taxon>
        <taxon>Ibidoecus</taxon>
    </lineage>
</organism>
<dbReference type="EMBL" id="ON585572">
    <property type="protein sequence ID" value="WAO28621.1"/>
    <property type="molecule type" value="Genomic_DNA"/>
</dbReference>
<sequence>MKSYLLFNAMVALGKLFSSQAMMHILISLETSIWSIFCSSVFVETHGMTFTVLMMCALLICEGIIGLCILAKTMKMYDQMSESKTNQF</sequence>
<keyword evidence="2" id="KW-0496">Mitochondrion</keyword>
<keyword evidence="1" id="KW-1133">Transmembrane helix</keyword>
<name>A0A9E9ESA5_9NEOP</name>
<geneLocation type="mitochondrion" evidence="2"/>
<keyword evidence="1" id="KW-0812">Transmembrane</keyword>
<evidence type="ECO:0000256" key="1">
    <source>
        <dbReference type="SAM" id="Phobius"/>
    </source>
</evidence>
<accession>A0A9E9ESA5</accession>
<feature type="transmembrane region" description="Helical" evidence="1">
    <location>
        <begin position="21"/>
        <end position="43"/>
    </location>
</feature>
<gene>
    <name evidence="2" type="primary">ND4L</name>
</gene>
<reference evidence="2" key="1">
    <citation type="submission" date="2022-05" db="EMBL/GenBank/DDBJ databases">
        <authorList>
            <person name="Nie Y."/>
        </authorList>
    </citation>
    <scope>NUCLEOTIDE SEQUENCE</scope>
</reference>
<dbReference type="Gene3D" id="1.10.287.3510">
    <property type="match status" value="1"/>
</dbReference>
<dbReference type="AlphaFoldDB" id="A0A9E9ESA5"/>
<protein>
    <submittedName>
        <fullName evidence="2">NADH dehydrogenase subunit 4L</fullName>
    </submittedName>
</protein>
<proteinExistence type="predicted"/>
<evidence type="ECO:0000313" key="2">
    <source>
        <dbReference type="EMBL" id="WAO28621.1"/>
    </source>
</evidence>
<keyword evidence="1" id="KW-0472">Membrane</keyword>